<dbReference type="Gene3D" id="3.30.1340.30">
    <property type="match status" value="3"/>
</dbReference>
<evidence type="ECO:0000313" key="2">
    <source>
        <dbReference type="EMBL" id="TCO71794.1"/>
    </source>
</evidence>
<sequence>MKKKRANDIKNYKIPNQDDLVTDYIKDQLEEKMQASAMDINVFCENGHVHMSGMVDVLSEKKTAEAIAKGIERVKRIENKITVAMDSNITDKHMQKEVMARLIGVDHLLGVGVKIEDGVANLLGSTNTLKDAHTAMSIASQIRGIKDVVNNIHISTAQKYDDSRINSNVTQVLSTTDLDYMDIAHSVDHGKLTLSGYVHNKTEMEFAKEIAMGVEGITKVINKLKVRKR</sequence>
<proteinExistence type="predicted"/>
<feature type="domain" description="BON" evidence="1">
    <location>
        <begin position="90"/>
        <end position="156"/>
    </location>
</feature>
<evidence type="ECO:0000259" key="1">
    <source>
        <dbReference type="PROSITE" id="PS50914"/>
    </source>
</evidence>
<protein>
    <submittedName>
        <fullName evidence="2">Osmotically-inducible protein OsmY</fullName>
    </submittedName>
</protein>
<dbReference type="Pfam" id="PF04972">
    <property type="entry name" value="BON"/>
    <property type="match status" value="3"/>
</dbReference>
<comment type="caution">
    <text evidence="2">The sequence shown here is derived from an EMBL/GenBank/DDBJ whole genome shotgun (WGS) entry which is preliminary data.</text>
</comment>
<dbReference type="EMBL" id="SLWV01000020">
    <property type="protein sequence ID" value="TCO71794.1"/>
    <property type="molecule type" value="Genomic_DNA"/>
</dbReference>
<dbReference type="InterPro" id="IPR051686">
    <property type="entry name" value="Lipoprotein_DolP"/>
</dbReference>
<dbReference type="Proteomes" id="UP000294919">
    <property type="component" value="Unassembled WGS sequence"/>
</dbReference>
<dbReference type="PROSITE" id="PS50914">
    <property type="entry name" value="BON"/>
    <property type="match status" value="3"/>
</dbReference>
<dbReference type="PANTHER" id="PTHR34606:SF15">
    <property type="entry name" value="BON DOMAIN-CONTAINING PROTEIN"/>
    <property type="match status" value="1"/>
</dbReference>
<keyword evidence="3" id="KW-1185">Reference proteome</keyword>
<feature type="domain" description="BON" evidence="1">
    <location>
        <begin position="161"/>
        <end position="228"/>
    </location>
</feature>
<reference evidence="2 3" key="1">
    <citation type="submission" date="2019-03" db="EMBL/GenBank/DDBJ databases">
        <title>Genomic Encyclopedia of Type Strains, Phase IV (KMG-IV): sequencing the most valuable type-strain genomes for metagenomic binning, comparative biology and taxonomic classification.</title>
        <authorList>
            <person name="Goeker M."/>
        </authorList>
    </citation>
    <scope>NUCLEOTIDE SEQUENCE [LARGE SCALE GENOMIC DNA]</scope>
    <source>
        <strain evidence="2 3">DSM 102940</strain>
    </source>
</reference>
<dbReference type="InterPro" id="IPR007055">
    <property type="entry name" value="BON_dom"/>
</dbReference>
<dbReference type="PANTHER" id="PTHR34606">
    <property type="entry name" value="BON DOMAIN-CONTAINING PROTEIN"/>
    <property type="match status" value="1"/>
</dbReference>
<organism evidence="2 3">
    <name type="scientific">Marinisporobacter balticus</name>
    <dbReference type="NCBI Taxonomy" id="2018667"/>
    <lineage>
        <taxon>Bacteria</taxon>
        <taxon>Bacillati</taxon>
        <taxon>Bacillota</taxon>
        <taxon>Clostridia</taxon>
        <taxon>Peptostreptococcales</taxon>
        <taxon>Thermotaleaceae</taxon>
        <taxon>Marinisporobacter</taxon>
    </lineage>
</organism>
<name>A0A4R2KFF5_9FIRM</name>
<dbReference type="RefSeq" id="WP_165916365.1">
    <property type="nucleotide sequence ID" value="NZ_SLWV01000020.1"/>
</dbReference>
<evidence type="ECO:0000313" key="3">
    <source>
        <dbReference type="Proteomes" id="UP000294919"/>
    </source>
</evidence>
<accession>A0A4R2KFF5</accession>
<feature type="domain" description="BON" evidence="1">
    <location>
        <begin position="17"/>
        <end position="85"/>
    </location>
</feature>
<gene>
    <name evidence="2" type="ORF">EV214_12013</name>
</gene>
<dbReference type="AlphaFoldDB" id="A0A4R2KFF5"/>